<feature type="chain" id="PRO_5043701520" description="Outer membrane protein" evidence="2">
    <location>
        <begin position="32"/>
        <end position="213"/>
    </location>
</feature>
<accession>A0AAW9SHU4</accession>
<comment type="caution">
    <text evidence="3">The sequence shown here is derived from an EMBL/GenBank/DDBJ whole genome shotgun (WGS) entry which is preliminary data.</text>
</comment>
<dbReference type="RefSeq" id="WP_346824156.1">
    <property type="nucleotide sequence ID" value="NZ_JBDKWZ010000022.1"/>
</dbReference>
<protein>
    <recommendedName>
        <fullName evidence="5">Outer membrane protein</fullName>
    </recommendedName>
</protein>
<keyword evidence="2" id="KW-0732">Signal</keyword>
<name>A0AAW9SHU4_9BACT</name>
<feature type="signal peptide" evidence="2">
    <location>
        <begin position="1"/>
        <end position="31"/>
    </location>
</feature>
<gene>
    <name evidence="3" type="ORF">AAG747_25895</name>
</gene>
<proteinExistence type="predicted"/>
<evidence type="ECO:0000256" key="1">
    <source>
        <dbReference type="SAM" id="Phobius"/>
    </source>
</evidence>
<dbReference type="EMBL" id="JBDKWZ010000022">
    <property type="protein sequence ID" value="MEN7551375.1"/>
    <property type="molecule type" value="Genomic_DNA"/>
</dbReference>
<feature type="transmembrane region" description="Helical" evidence="1">
    <location>
        <begin position="66"/>
        <end position="86"/>
    </location>
</feature>
<dbReference type="AlphaFoldDB" id="A0AAW9SHU4"/>
<evidence type="ECO:0000313" key="4">
    <source>
        <dbReference type="Proteomes" id="UP001403385"/>
    </source>
</evidence>
<keyword evidence="1" id="KW-1133">Transmembrane helix</keyword>
<reference evidence="3 4" key="1">
    <citation type="submission" date="2024-04" db="EMBL/GenBank/DDBJ databases">
        <title>Novel genus in family Flammeovirgaceae.</title>
        <authorList>
            <person name="Nguyen T.H."/>
            <person name="Vuong T.Q."/>
            <person name="Le H."/>
            <person name="Kim S.-G."/>
        </authorList>
    </citation>
    <scope>NUCLEOTIDE SEQUENCE [LARGE SCALE GENOMIC DNA]</scope>
    <source>
        <strain evidence="3 4">JCM 23209</strain>
    </source>
</reference>
<keyword evidence="4" id="KW-1185">Reference proteome</keyword>
<organism evidence="3 4">
    <name type="scientific">Rapidithrix thailandica</name>
    <dbReference type="NCBI Taxonomy" id="413964"/>
    <lineage>
        <taxon>Bacteria</taxon>
        <taxon>Pseudomonadati</taxon>
        <taxon>Bacteroidota</taxon>
        <taxon>Cytophagia</taxon>
        <taxon>Cytophagales</taxon>
        <taxon>Flammeovirgaceae</taxon>
        <taxon>Rapidithrix</taxon>
    </lineage>
</organism>
<evidence type="ECO:0008006" key="5">
    <source>
        <dbReference type="Google" id="ProtNLM"/>
    </source>
</evidence>
<evidence type="ECO:0000313" key="3">
    <source>
        <dbReference type="EMBL" id="MEN7551375.1"/>
    </source>
</evidence>
<evidence type="ECO:0000256" key="2">
    <source>
        <dbReference type="SAM" id="SignalP"/>
    </source>
</evidence>
<keyword evidence="1" id="KW-0812">Transmembrane</keyword>
<sequence length="213" mass="23305">MKTLYSLYSKAFIFLMLSCATGLISSSPLQAQIYKAGALLGGNFADQRIVNGGDRLSTDMVFRPHLGVAAMIPLMDVVSIQAALIYSGQGHKISGNRLFVNYLQLQLLGMYFYSLNTSLQLFGAFGPSLNLGVSGNRKFNGSKESIDFGEDIKRMEIALIVGGGIQLALMGKPLQAGLFYNLGMTNIAASAGNNYYNRFLFLRFTWFFLANSM</sequence>
<dbReference type="Proteomes" id="UP001403385">
    <property type="component" value="Unassembled WGS sequence"/>
</dbReference>
<keyword evidence="1" id="KW-0472">Membrane</keyword>